<dbReference type="CDD" id="cd03316">
    <property type="entry name" value="MR_like"/>
    <property type="match status" value="1"/>
</dbReference>
<feature type="domain" description="Mandelate racemase/muconate lactonizing enzyme C-terminal" evidence="2">
    <location>
        <begin position="177"/>
        <end position="318"/>
    </location>
</feature>
<dbReference type="GO" id="GO:0016854">
    <property type="term" value="F:racemase and epimerase activity"/>
    <property type="evidence" value="ECO:0007669"/>
    <property type="project" value="UniProtKB-ARBA"/>
</dbReference>
<dbReference type="Proteomes" id="UP000428260">
    <property type="component" value="Chromosome"/>
</dbReference>
<dbReference type="EMBL" id="CP046401">
    <property type="protein sequence ID" value="QGY45599.1"/>
    <property type="molecule type" value="Genomic_DNA"/>
</dbReference>
<dbReference type="Gene3D" id="3.30.390.10">
    <property type="entry name" value="Enolase-like, N-terminal domain"/>
    <property type="match status" value="1"/>
</dbReference>
<sequence length="468" mass="52419">MKKPDNEKASPVSKSSRRNFLQKSVLGGLGIAFLAKSNNVAADVEYTTQKVSRTSNPTELKITDLRVANTTDGPIIKIYTNQDIYGLGEVRDIADPRYALMIKSRILGLNPCNVEQIFKAIKQFGGHGRQGGGVSGIEMALWDLAGKAYGVPAYQLLGGKYRDKIRIYADTPSSKDPEVYAKRMNYRMEQGFTFLKMDFGIGLIKDIPGALIGEKFWSGQSEWDQSRPGNLSNTKHPFTRIQITDLGLEKMVEYVHTVREIVGYEIPLSADHFGHFDTNTAIRLGQAVEKYQLAWLEDMVPWFYTEKWKEITQAVNTPTLTGEDIFGKEAFIKLCDEHAVDMVHPDLASAGGLLETKKIGDYAEEKGIAMAMHFAGTPVSFMANIHCAAATQNFVALEHHDVDTPYWEDYVVCDKPILQNGFVGVPETPGLGIDLNEEVVKEHLKKGEKLFAPTDEWNQRNSWDRQWS</sequence>
<dbReference type="RefSeq" id="WP_158868742.1">
    <property type="nucleotide sequence ID" value="NZ_CP046401.1"/>
</dbReference>
<dbReference type="Gene3D" id="3.20.20.120">
    <property type="entry name" value="Enolase-like C-terminal domain"/>
    <property type="match status" value="1"/>
</dbReference>
<dbReference type="InterPro" id="IPR013342">
    <property type="entry name" value="Mandelate_racemase_C"/>
</dbReference>
<keyword evidence="4" id="KW-1185">Reference proteome</keyword>
<dbReference type="SFLD" id="SFLDS00001">
    <property type="entry name" value="Enolase"/>
    <property type="match status" value="1"/>
</dbReference>
<keyword evidence="1" id="KW-0456">Lyase</keyword>
<evidence type="ECO:0000313" key="4">
    <source>
        <dbReference type="Proteomes" id="UP000428260"/>
    </source>
</evidence>
<dbReference type="PANTHER" id="PTHR48080:SF2">
    <property type="entry name" value="D-GALACTONATE DEHYDRATASE"/>
    <property type="match status" value="1"/>
</dbReference>
<proteinExistence type="predicted"/>
<organism evidence="3 4">
    <name type="scientific">Maribellus comscasis</name>
    <dbReference type="NCBI Taxonomy" id="2681766"/>
    <lineage>
        <taxon>Bacteria</taxon>
        <taxon>Pseudomonadati</taxon>
        <taxon>Bacteroidota</taxon>
        <taxon>Bacteroidia</taxon>
        <taxon>Marinilabiliales</taxon>
        <taxon>Prolixibacteraceae</taxon>
        <taxon>Maribellus</taxon>
    </lineage>
</organism>
<dbReference type="Pfam" id="PF13378">
    <property type="entry name" value="MR_MLE_C"/>
    <property type="match status" value="1"/>
</dbReference>
<dbReference type="Pfam" id="PF02746">
    <property type="entry name" value="MR_MLE_N"/>
    <property type="match status" value="1"/>
</dbReference>
<dbReference type="InterPro" id="IPR029065">
    <property type="entry name" value="Enolase_C-like"/>
</dbReference>
<reference evidence="3 4" key="1">
    <citation type="submission" date="2019-11" db="EMBL/GenBank/DDBJ databases">
        <authorList>
            <person name="Zheng R.K."/>
            <person name="Sun C.M."/>
        </authorList>
    </citation>
    <scope>NUCLEOTIDE SEQUENCE [LARGE SCALE GENOMIC DNA]</scope>
    <source>
        <strain evidence="3 4">WC007</strain>
    </source>
</reference>
<dbReference type="InterPro" id="IPR034593">
    <property type="entry name" value="DgoD-like"/>
</dbReference>
<accession>A0A6I6JWB1</accession>
<dbReference type="SMART" id="SM00922">
    <property type="entry name" value="MR_MLE"/>
    <property type="match status" value="1"/>
</dbReference>
<dbReference type="GO" id="GO:0016829">
    <property type="term" value="F:lyase activity"/>
    <property type="evidence" value="ECO:0007669"/>
    <property type="project" value="UniProtKB-KW"/>
</dbReference>
<dbReference type="PROSITE" id="PS51318">
    <property type="entry name" value="TAT"/>
    <property type="match status" value="1"/>
</dbReference>
<dbReference type="AlphaFoldDB" id="A0A6I6JWB1"/>
<dbReference type="SFLD" id="SFLDG00179">
    <property type="entry name" value="mandelate_racemase"/>
    <property type="match status" value="1"/>
</dbReference>
<dbReference type="InterPro" id="IPR013341">
    <property type="entry name" value="Mandelate_racemase_N_dom"/>
</dbReference>
<dbReference type="PANTHER" id="PTHR48080">
    <property type="entry name" value="D-GALACTONATE DEHYDRATASE-RELATED"/>
    <property type="match status" value="1"/>
</dbReference>
<dbReference type="InterPro" id="IPR036849">
    <property type="entry name" value="Enolase-like_C_sf"/>
</dbReference>
<dbReference type="KEGG" id="mcos:GM418_18555"/>
<dbReference type="SUPFAM" id="SSF51604">
    <property type="entry name" value="Enolase C-terminal domain-like"/>
    <property type="match status" value="1"/>
</dbReference>
<dbReference type="InterPro" id="IPR006311">
    <property type="entry name" value="TAT_signal"/>
</dbReference>
<gene>
    <name evidence="3" type="ORF">GM418_18555</name>
</gene>
<evidence type="ECO:0000259" key="2">
    <source>
        <dbReference type="SMART" id="SM00922"/>
    </source>
</evidence>
<evidence type="ECO:0000313" key="3">
    <source>
        <dbReference type="EMBL" id="QGY45599.1"/>
    </source>
</evidence>
<evidence type="ECO:0000256" key="1">
    <source>
        <dbReference type="ARBA" id="ARBA00023239"/>
    </source>
</evidence>
<dbReference type="InterPro" id="IPR029017">
    <property type="entry name" value="Enolase-like_N"/>
</dbReference>
<name>A0A6I6JWB1_9BACT</name>
<protein>
    <submittedName>
        <fullName evidence="3">Mandelate racemase/muconate lactonizing enzyme family protein</fullName>
    </submittedName>
</protein>
<dbReference type="SUPFAM" id="SSF54826">
    <property type="entry name" value="Enolase N-terminal domain-like"/>
    <property type="match status" value="1"/>
</dbReference>